<keyword evidence="9" id="KW-0802">TPR repeat</keyword>
<keyword evidence="10" id="KW-0472">Membrane</keyword>
<dbReference type="GO" id="GO:0046983">
    <property type="term" value="F:protein dimerization activity"/>
    <property type="evidence" value="ECO:0007669"/>
    <property type="project" value="InterPro"/>
</dbReference>
<dbReference type="InterPro" id="IPR005467">
    <property type="entry name" value="His_kinase_dom"/>
</dbReference>
<evidence type="ECO:0000313" key="13">
    <source>
        <dbReference type="EMBL" id="AUP79498.1"/>
    </source>
</evidence>
<dbReference type="KEGG" id="fek:C1H87_12580"/>
<dbReference type="Pfam" id="PF07730">
    <property type="entry name" value="HisKA_3"/>
    <property type="match status" value="1"/>
</dbReference>
<feature type="signal peptide" evidence="11">
    <location>
        <begin position="1"/>
        <end position="19"/>
    </location>
</feature>
<dbReference type="Pfam" id="PF02518">
    <property type="entry name" value="HATPase_c"/>
    <property type="match status" value="1"/>
</dbReference>
<evidence type="ECO:0000256" key="6">
    <source>
        <dbReference type="ARBA" id="ARBA00022777"/>
    </source>
</evidence>
<dbReference type="GO" id="GO:0000155">
    <property type="term" value="F:phosphorelay sensor kinase activity"/>
    <property type="evidence" value="ECO:0007669"/>
    <property type="project" value="InterPro"/>
</dbReference>
<feature type="repeat" description="TPR" evidence="9">
    <location>
        <begin position="196"/>
        <end position="229"/>
    </location>
</feature>
<feature type="transmembrane region" description="Helical" evidence="10">
    <location>
        <begin position="420"/>
        <end position="439"/>
    </location>
</feature>
<keyword evidence="10" id="KW-0812">Transmembrane</keyword>
<keyword evidence="14" id="KW-1185">Reference proteome</keyword>
<evidence type="ECO:0000256" key="3">
    <source>
        <dbReference type="ARBA" id="ARBA00022553"/>
    </source>
</evidence>
<comment type="catalytic activity">
    <reaction evidence="1">
        <text>ATP + protein L-histidine = ADP + protein N-phospho-L-histidine.</text>
        <dbReference type="EC" id="2.7.13.3"/>
    </reaction>
</comment>
<dbReference type="InterPro" id="IPR050482">
    <property type="entry name" value="Sensor_HK_TwoCompSys"/>
</dbReference>
<keyword evidence="8" id="KW-0902">Two-component regulatory system</keyword>
<dbReference type="AlphaFoldDB" id="A0A2K9PRS6"/>
<keyword evidence="4" id="KW-0808">Transferase</keyword>
<name>A0A2K9PRS6_9FLAO</name>
<dbReference type="Gene3D" id="1.25.40.10">
    <property type="entry name" value="Tetratricopeptide repeat domain"/>
    <property type="match status" value="1"/>
</dbReference>
<evidence type="ECO:0000256" key="11">
    <source>
        <dbReference type="SAM" id="SignalP"/>
    </source>
</evidence>
<dbReference type="InterPro" id="IPR003594">
    <property type="entry name" value="HATPase_dom"/>
</dbReference>
<evidence type="ECO:0000256" key="7">
    <source>
        <dbReference type="ARBA" id="ARBA00022840"/>
    </source>
</evidence>
<protein>
    <recommendedName>
        <fullName evidence="2">histidine kinase</fullName>
        <ecNumber evidence="2">2.7.13.3</ecNumber>
    </recommendedName>
</protein>
<evidence type="ECO:0000313" key="14">
    <source>
        <dbReference type="Proteomes" id="UP000235826"/>
    </source>
</evidence>
<proteinExistence type="predicted"/>
<dbReference type="Proteomes" id="UP000235826">
    <property type="component" value="Chromosome"/>
</dbReference>
<keyword evidence="5" id="KW-0547">Nucleotide-binding</keyword>
<evidence type="ECO:0000256" key="10">
    <source>
        <dbReference type="SAM" id="Phobius"/>
    </source>
</evidence>
<dbReference type="CDD" id="cd16917">
    <property type="entry name" value="HATPase_UhpB-NarQ-NarX-like"/>
    <property type="match status" value="1"/>
</dbReference>
<dbReference type="Gene3D" id="3.30.565.10">
    <property type="entry name" value="Histidine kinase-like ATPase, C-terminal domain"/>
    <property type="match status" value="1"/>
</dbReference>
<dbReference type="Gene3D" id="1.20.5.1930">
    <property type="match status" value="1"/>
</dbReference>
<dbReference type="OrthoDB" id="977000at2"/>
<dbReference type="GO" id="GO:0016020">
    <property type="term" value="C:membrane"/>
    <property type="evidence" value="ECO:0007669"/>
    <property type="project" value="InterPro"/>
</dbReference>
<evidence type="ECO:0000256" key="8">
    <source>
        <dbReference type="ARBA" id="ARBA00023012"/>
    </source>
</evidence>
<evidence type="ECO:0000256" key="5">
    <source>
        <dbReference type="ARBA" id="ARBA00022741"/>
    </source>
</evidence>
<dbReference type="GO" id="GO:0005524">
    <property type="term" value="F:ATP binding"/>
    <property type="evidence" value="ECO:0007669"/>
    <property type="project" value="UniProtKB-KW"/>
</dbReference>
<feature type="domain" description="Histidine kinase" evidence="12">
    <location>
        <begin position="589"/>
        <end position="675"/>
    </location>
</feature>
<feature type="chain" id="PRO_5014739714" description="histidine kinase" evidence="11">
    <location>
        <begin position="20"/>
        <end position="675"/>
    </location>
</feature>
<organism evidence="13 14">
    <name type="scientific">Flavivirga eckloniae</name>
    <dbReference type="NCBI Taxonomy" id="1803846"/>
    <lineage>
        <taxon>Bacteria</taxon>
        <taxon>Pseudomonadati</taxon>
        <taxon>Bacteroidota</taxon>
        <taxon>Flavobacteriia</taxon>
        <taxon>Flavobacteriales</taxon>
        <taxon>Flavobacteriaceae</taxon>
        <taxon>Flavivirga</taxon>
    </lineage>
</organism>
<dbReference type="PROSITE" id="PS50005">
    <property type="entry name" value="TPR"/>
    <property type="match status" value="1"/>
</dbReference>
<dbReference type="EC" id="2.7.13.3" evidence="2"/>
<dbReference type="InterPro" id="IPR019734">
    <property type="entry name" value="TPR_rpt"/>
</dbReference>
<evidence type="ECO:0000256" key="9">
    <source>
        <dbReference type="PROSITE-ProRule" id="PRU00339"/>
    </source>
</evidence>
<dbReference type="SUPFAM" id="SSF48452">
    <property type="entry name" value="TPR-like"/>
    <property type="match status" value="1"/>
</dbReference>
<dbReference type="SUPFAM" id="SSF55874">
    <property type="entry name" value="ATPase domain of HSP90 chaperone/DNA topoisomerase II/histidine kinase"/>
    <property type="match status" value="1"/>
</dbReference>
<keyword evidence="7" id="KW-0067">ATP-binding</keyword>
<reference evidence="13 14" key="1">
    <citation type="submission" date="2018-01" db="EMBL/GenBank/DDBJ databases">
        <title>Complete genome sequence of Flavivirga eckloniae ECD14 isolated from seaweed Ecklonia cava.</title>
        <authorList>
            <person name="Lee J.H."/>
            <person name="Baik K.S."/>
            <person name="Seong C.N."/>
        </authorList>
    </citation>
    <scope>NUCLEOTIDE SEQUENCE [LARGE SCALE GENOMIC DNA]</scope>
    <source>
        <strain evidence="13 14">ECD14</strain>
    </source>
</reference>
<evidence type="ECO:0000259" key="12">
    <source>
        <dbReference type="PROSITE" id="PS50109"/>
    </source>
</evidence>
<keyword evidence="3" id="KW-0597">Phosphoprotein</keyword>
<evidence type="ECO:0000256" key="1">
    <source>
        <dbReference type="ARBA" id="ARBA00000085"/>
    </source>
</evidence>
<dbReference type="InterPro" id="IPR011712">
    <property type="entry name" value="Sig_transdc_His_kin_sub3_dim/P"/>
</dbReference>
<dbReference type="EMBL" id="CP025791">
    <property type="protein sequence ID" value="AUP79498.1"/>
    <property type="molecule type" value="Genomic_DNA"/>
</dbReference>
<keyword evidence="10" id="KW-1133">Transmembrane helix</keyword>
<evidence type="ECO:0000256" key="4">
    <source>
        <dbReference type="ARBA" id="ARBA00022679"/>
    </source>
</evidence>
<dbReference type="SMART" id="SM00028">
    <property type="entry name" value="TPR"/>
    <property type="match status" value="3"/>
</dbReference>
<dbReference type="PROSITE" id="PS50109">
    <property type="entry name" value="HIS_KIN"/>
    <property type="match status" value="1"/>
</dbReference>
<keyword evidence="11" id="KW-0732">Signal</keyword>
<sequence length="675" mass="79340">MFAPFTLTCILLFCLNLCAQNTSFEKQLDSIQELRRLSKNDDLDIDTRILYAKRASELSYEIGVDSTIFLSDINRVDFFLNTKDFYAFKKVFHKRFKLAKKFNDSTQITFYSSLLGEYYYSFTENIRPDSSYYYYNISQEIYKVQKNNFNRALILHRIAILQKDEKFFVGSEVNLIEALSLLETLKESDIINRRKAYVYSCLGMVFDEQKQFEKSIEYYNLCLKMKNRLKGNNQRAIHITHISIGNTFKHSGQLDRAIKMYTKVLDDKAFIRKDSSLFALVLDNYAHALYLSEDYNQLPNLYLRALKVCNDVNDKYKTIIIHQHLAEFYYYKKQKDSALYHGYKAKEISEQFYKDDLLKSLLVLSKIEEDSIAVKHYESYITLNDSIQREDRLKRNKYARIQFETDQYIKETERLSIQNILISVIGGISLLVLGLLYFIRVQRSKNKALVFASEQEKANREIYKLMLQQQTRQEEGRLQERHRIAEDLHDGVLSRLFSTRMGMGFLNIKGDETTLQEYRTFIEEIQDIEKEVRDVTHVLREDNTLIKTSFESMLEDYMKHQSSIGGFKYEVEKMNEVNLDSLNDRIRVEIYRIVQESMQNIIKHAQADNVIISFMLKEYVLEIKIKDDGIGFDTNDRHKGIGLKNIASRVSKLKGSYNIASTEDKGTELNINIPV</sequence>
<accession>A0A2K9PRS6</accession>
<dbReference type="InterPro" id="IPR036890">
    <property type="entry name" value="HATPase_C_sf"/>
</dbReference>
<evidence type="ECO:0000256" key="2">
    <source>
        <dbReference type="ARBA" id="ARBA00012438"/>
    </source>
</evidence>
<keyword evidence="6" id="KW-0418">Kinase</keyword>
<dbReference type="PANTHER" id="PTHR24421:SF10">
    <property type="entry name" value="NITRATE_NITRITE SENSOR PROTEIN NARQ"/>
    <property type="match status" value="1"/>
</dbReference>
<dbReference type="InterPro" id="IPR011990">
    <property type="entry name" value="TPR-like_helical_dom_sf"/>
</dbReference>
<gene>
    <name evidence="13" type="ORF">C1H87_12580</name>
</gene>
<dbReference type="RefSeq" id="WP_102756153.1">
    <property type="nucleotide sequence ID" value="NZ_CP025791.1"/>
</dbReference>
<dbReference type="PANTHER" id="PTHR24421">
    <property type="entry name" value="NITRATE/NITRITE SENSOR PROTEIN NARX-RELATED"/>
    <property type="match status" value="1"/>
</dbReference>